<feature type="transmembrane region" description="Helical" evidence="1">
    <location>
        <begin position="83"/>
        <end position="104"/>
    </location>
</feature>
<evidence type="ECO:0000313" key="3">
    <source>
        <dbReference type="Proteomes" id="UP000688947"/>
    </source>
</evidence>
<reference evidence="2" key="1">
    <citation type="submission" date="2021-01" db="EMBL/GenBank/DDBJ databases">
        <title>Phytophthora aleatoria, a newly-described species from Pinus radiata is distinct from Phytophthora cactorum isolates based on comparative genomics.</title>
        <authorList>
            <person name="Mcdougal R."/>
            <person name="Panda P."/>
            <person name="Williams N."/>
            <person name="Studholme D.J."/>
        </authorList>
    </citation>
    <scope>NUCLEOTIDE SEQUENCE</scope>
    <source>
        <strain evidence="2">NZFS 3830</strain>
    </source>
</reference>
<evidence type="ECO:0000313" key="2">
    <source>
        <dbReference type="EMBL" id="KAG6955121.1"/>
    </source>
</evidence>
<dbReference type="OrthoDB" id="127161at2759"/>
<dbReference type="Proteomes" id="UP000688947">
    <property type="component" value="Unassembled WGS sequence"/>
</dbReference>
<keyword evidence="1" id="KW-0472">Membrane</keyword>
<gene>
    <name evidence="2" type="ORF">JG687_00011410</name>
</gene>
<keyword evidence="1" id="KW-1133">Transmembrane helix</keyword>
<proteinExistence type="predicted"/>
<comment type="caution">
    <text evidence="2">The sequence shown here is derived from an EMBL/GenBank/DDBJ whole genome shotgun (WGS) entry which is preliminary data.</text>
</comment>
<dbReference type="EMBL" id="JAENGZ010000698">
    <property type="protein sequence ID" value="KAG6955121.1"/>
    <property type="molecule type" value="Genomic_DNA"/>
</dbReference>
<dbReference type="VEuPathDB" id="FungiDB:PC110_g16080"/>
<protein>
    <submittedName>
        <fullName evidence="2">Uncharacterized protein</fullName>
    </submittedName>
</protein>
<organism evidence="2 3">
    <name type="scientific">Phytophthora cactorum</name>
    <dbReference type="NCBI Taxonomy" id="29920"/>
    <lineage>
        <taxon>Eukaryota</taxon>
        <taxon>Sar</taxon>
        <taxon>Stramenopiles</taxon>
        <taxon>Oomycota</taxon>
        <taxon>Peronosporomycetes</taxon>
        <taxon>Peronosporales</taxon>
        <taxon>Peronosporaceae</taxon>
        <taxon>Phytophthora</taxon>
    </lineage>
</organism>
<keyword evidence="1" id="KW-0812">Transmembrane</keyword>
<dbReference type="AlphaFoldDB" id="A0A8T1U4P5"/>
<evidence type="ECO:0000256" key="1">
    <source>
        <dbReference type="SAM" id="Phobius"/>
    </source>
</evidence>
<accession>A0A8T1U4P5</accession>
<sequence length="106" mass="11864">MPLRFTLTCMQSTLLWDVRMRFCFSLVHTQNTSISGHITAVHWTNASITGLQLGIEIIVDFVACALEIRRGIDFEQLNQDDSFLAVFVIAVSLVNVHISSGMYLSS</sequence>
<name>A0A8T1U4P5_9STRA</name>